<reference evidence="1" key="1">
    <citation type="submission" date="2020-04" db="EMBL/GenBank/DDBJ databases">
        <authorList>
            <person name="Broberg M."/>
        </authorList>
    </citation>
    <scope>NUCLEOTIDE SEQUENCE</scope>
</reference>
<reference evidence="1" key="2">
    <citation type="submission" date="2021-10" db="EMBL/GenBank/DDBJ databases">
        <authorList>
            <person name="Piombo E."/>
        </authorList>
    </citation>
    <scope>NUCLEOTIDE SEQUENCE</scope>
</reference>
<accession>A0ACA9UTE5</accession>
<organism evidence="1 2">
    <name type="scientific">Clonostachys rosea f. rosea IK726</name>
    <dbReference type="NCBI Taxonomy" id="1349383"/>
    <lineage>
        <taxon>Eukaryota</taxon>
        <taxon>Fungi</taxon>
        <taxon>Dikarya</taxon>
        <taxon>Ascomycota</taxon>
        <taxon>Pezizomycotina</taxon>
        <taxon>Sordariomycetes</taxon>
        <taxon>Hypocreomycetidae</taxon>
        <taxon>Hypocreales</taxon>
        <taxon>Bionectriaceae</taxon>
        <taxon>Clonostachys</taxon>
    </lineage>
</organism>
<comment type="caution">
    <text evidence="1">The sequence shown here is derived from an EMBL/GenBank/DDBJ whole genome shotgun (WGS) entry which is preliminary data.</text>
</comment>
<dbReference type="Proteomes" id="UP000836387">
    <property type="component" value="Unassembled WGS sequence"/>
</dbReference>
<gene>
    <name evidence="1" type="ORF">CRV2_00008669</name>
</gene>
<protein>
    <submittedName>
        <fullName evidence="1">Uncharacterized protein</fullName>
    </submittedName>
</protein>
<name>A0ACA9UTE5_BIOOC</name>
<dbReference type="EMBL" id="CADEHS020000645">
    <property type="protein sequence ID" value="CAG9956757.1"/>
    <property type="molecule type" value="Genomic_DNA"/>
</dbReference>
<sequence length="416" mass="46483">MAKCTSCGRFISTLQALLQQLDDPNLRDDEHKANDEHNEHNEHNKYNEHDQHNQDDEDDDHAEGDQDGENDKDGNSDGGDERERQTGVYVCPEDECRGRKPDKDFRRFSRHHDIHVPCIIRCPGCLQTLYRVSLLKRHYRECVKLKKLQSMAEHEGATNEMKREVRKASNKASREARVALETCKRRHEPSVDDSTPQKKARFERCPTVSIPTSPAKVHGMVTSNSHSPSAYAVDDETSAQNGVTAIAGTLESMNQTMHALAAYQERNDTTDEAAVDTHNQYTTEQSSAIDARTPSRHSTNIQYLTTKEDGPFVCTDDQYSAEQNAAPLRSSSFLTNTMDGSLVNDHYLAEQSATTLRSSSFLTNTMDGSFVDDHYLAEQNAAALRSSSFLTNTMDGSVCNNNLGDGLPHWGPQGFA</sequence>
<evidence type="ECO:0000313" key="2">
    <source>
        <dbReference type="Proteomes" id="UP000836387"/>
    </source>
</evidence>
<keyword evidence="2" id="KW-1185">Reference proteome</keyword>
<proteinExistence type="predicted"/>
<evidence type="ECO:0000313" key="1">
    <source>
        <dbReference type="EMBL" id="CAG9956757.1"/>
    </source>
</evidence>